<dbReference type="GO" id="GO:0004497">
    <property type="term" value="F:monooxygenase activity"/>
    <property type="evidence" value="ECO:0007669"/>
    <property type="project" value="UniProtKB-KW"/>
</dbReference>
<gene>
    <name evidence="3" type="ORF">KDW_06440</name>
</gene>
<dbReference type="SUPFAM" id="SSF48264">
    <property type="entry name" value="Cytochrome P450"/>
    <property type="match status" value="1"/>
</dbReference>
<reference evidence="3 4" key="1">
    <citation type="submission" date="2019-10" db="EMBL/GenBank/DDBJ databases">
        <title>Dictyobacter vulcani sp. nov., within the class Ktedonobacteria, isolated from soil of volcanic Mt. Zao.</title>
        <authorList>
            <person name="Zheng Y."/>
            <person name="Wang C.M."/>
            <person name="Sakai Y."/>
            <person name="Abe K."/>
            <person name="Yokota A."/>
            <person name="Yabe S."/>
        </authorList>
    </citation>
    <scope>NUCLEOTIDE SEQUENCE [LARGE SCALE GENOMIC DNA]</scope>
    <source>
        <strain evidence="3 4">W12</strain>
    </source>
</reference>
<comment type="similarity">
    <text evidence="1 2">Belongs to the cytochrome P450 family.</text>
</comment>
<keyword evidence="2" id="KW-0479">Metal-binding</keyword>
<dbReference type="InterPro" id="IPR001128">
    <property type="entry name" value="Cyt_P450"/>
</dbReference>
<sequence length="413" mass="46298">MIANKQQSFSFSALKRVFANPHKLYDELRATDPIYFDELSQCWLVTGYAEVVAILEDERFTSDLGTYSPKSAMGWDTVQDTLTQSVFFKDGIEHQHANHYLLKHIAQTAKRLTSDIKTIVHQRFMTLAPEGSMDIVKDFASAISFAVTLRVLGIDISEPQKFKRFLGYSETISDIASGFPVGNTQELANLISFLREEVAQKKQTPGEDLISAFLAATDIFPDDEAVLSSTLMILTAGHVTTKKLIGTGTAKILDRWPQLQEEFLNNPALPKQICEEALRMSPPTRYIARWARQDADLSEQFPGNHHIRHGQKILLFLEAANYDPRVFENPKEFNLAHRSVKHLTFGFGKHRCPGASIARIEAHASLQELLHLSHLEPDADHPPSGIPTRFSGVFVPVPSPLILKNKHCVLTKA</sequence>
<dbReference type="PRINTS" id="PR00359">
    <property type="entry name" value="BP450"/>
</dbReference>
<keyword evidence="2" id="KW-0408">Iron</keyword>
<dbReference type="PANTHER" id="PTHR46696">
    <property type="entry name" value="P450, PUTATIVE (EUROFUNG)-RELATED"/>
    <property type="match status" value="1"/>
</dbReference>
<dbReference type="AlphaFoldDB" id="A0A5J4KHW8"/>
<accession>A0A5J4KHW8</accession>
<dbReference type="Gene3D" id="1.10.630.10">
    <property type="entry name" value="Cytochrome P450"/>
    <property type="match status" value="1"/>
</dbReference>
<evidence type="ECO:0000313" key="3">
    <source>
        <dbReference type="EMBL" id="GER86482.1"/>
    </source>
</evidence>
<dbReference type="InterPro" id="IPR036396">
    <property type="entry name" value="Cyt_P450_sf"/>
</dbReference>
<dbReference type="GO" id="GO:0020037">
    <property type="term" value="F:heme binding"/>
    <property type="evidence" value="ECO:0007669"/>
    <property type="project" value="InterPro"/>
</dbReference>
<keyword evidence="2" id="KW-0349">Heme</keyword>
<name>A0A5J4KHW8_9CHLR</name>
<keyword evidence="2" id="KW-0560">Oxidoreductase</keyword>
<dbReference type="PANTHER" id="PTHR46696:SF1">
    <property type="entry name" value="CYTOCHROME P450 YJIB-RELATED"/>
    <property type="match status" value="1"/>
</dbReference>
<dbReference type="EMBL" id="BKZW01000001">
    <property type="protein sequence ID" value="GER86482.1"/>
    <property type="molecule type" value="Genomic_DNA"/>
</dbReference>
<dbReference type="GO" id="GO:0005506">
    <property type="term" value="F:iron ion binding"/>
    <property type="evidence" value="ECO:0007669"/>
    <property type="project" value="InterPro"/>
</dbReference>
<evidence type="ECO:0000313" key="4">
    <source>
        <dbReference type="Proteomes" id="UP000326912"/>
    </source>
</evidence>
<dbReference type="InterPro" id="IPR002397">
    <property type="entry name" value="Cyt_P450_B"/>
</dbReference>
<evidence type="ECO:0000256" key="1">
    <source>
        <dbReference type="ARBA" id="ARBA00010617"/>
    </source>
</evidence>
<dbReference type="GO" id="GO:0016705">
    <property type="term" value="F:oxidoreductase activity, acting on paired donors, with incorporation or reduction of molecular oxygen"/>
    <property type="evidence" value="ECO:0007669"/>
    <property type="project" value="InterPro"/>
</dbReference>
<protein>
    <submittedName>
        <fullName evidence="3">Cytochrome P450</fullName>
    </submittedName>
</protein>
<comment type="caution">
    <text evidence="3">The sequence shown here is derived from an EMBL/GenBank/DDBJ whole genome shotgun (WGS) entry which is preliminary data.</text>
</comment>
<dbReference type="RefSeq" id="WP_151754605.1">
    <property type="nucleotide sequence ID" value="NZ_BKZW01000001.1"/>
</dbReference>
<dbReference type="InterPro" id="IPR017972">
    <property type="entry name" value="Cyt_P450_CS"/>
</dbReference>
<keyword evidence="2" id="KW-0503">Monooxygenase</keyword>
<dbReference type="Proteomes" id="UP000326912">
    <property type="component" value="Unassembled WGS sequence"/>
</dbReference>
<dbReference type="Pfam" id="PF00067">
    <property type="entry name" value="p450"/>
    <property type="match status" value="1"/>
</dbReference>
<keyword evidence="4" id="KW-1185">Reference proteome</keyword>
<dbReference type="PROSITE" id="PS00086">
    <property type="entry name" value="CYTOCHROME_P450"/>
    <property type="match status" value="1"/>
</dbReference>
<proteinExistence type="inferred from homology"/>
<evidence type="ECO:0000256" key="2">
    <source>
        <dbReference type="RuleBase" id="RU000461"/>
    </source>
</evidence>
<organism evidence="3 4">
    <name type="scientific">Dictyobacter vulcani</name>
    <dbReference type="NCBI Taxonomy" id="2607529"/>
    <lineage>
        <taxon>Bacteria</taxon>
        <taxon>Bacillati</taxon>
        <taxon>Chloroflexota</taxon>
        <taxon>Ktedonobacteria</taxon>
        <taxon>Ktedonobacterales</taxon>
        <taxon>Dictyobacteraceae</taxon>
        <taxon>Dictyobacter</taxon>
    </lineage>
</organism>